<dbReference type="InterPro" id="IPR036910">
    <property type="entry name" value="HMG_box_dom_sf"/>
</dbReference>
<dbReference type="PROSITE" id="PS50118">
    <property type="entry name" value="HMG_BOX_2"/>
    <property type="match status" value="1"/>
</dbReference>
<dbReference type="Pfam" id="PF00505">
    <property type="entry name" value="HMG_box"/>
    <property type="match status" value="1"/>
</dbReference>
<dbReference type="InterPro" id="IPR009071">
    <property type="entry name" value="HMG_box_dom"/>
</dbReference>
<feature type="region of interest" description="Disordered" evidence="6">
    <location>
        <begin position="1"/>
        <end position="37"/>
    </location>
</feature>
<sequence>MKGGRSKAGSKNDDKLSVKQKKVKKVKDPNKPKRPPSAFFVFMEGFRKQFKEKNPAVKGVAAIGKAGGDRWRAMSDEDKAEFVTIAEQRKKDYEKKMQAYEKKQARENEEEESDKSKSEVNDDDDEGSDEEEDDD</sequence>
<dbReference type="Gene3D" id="1.10.30.10">
    <property type="entry name" value="High mobility group box domain"/>
    <property type="match status" value="1"/>
</dbReference>
<dbReference type="PANTHER" id="PTHR46261">
    <property type="entry name" value="HIGH MOBILITY GROUP B PROTEIN 4-RELATED"/>
    <property type="match status" value="1"/>
</dbReference>
<dbReference type="InterPro" id="IPR031061">
    <property type="entry name" value="HMGB_plant"/>
</dbReference>
<keyword evidence="9" id="KW-1185">Reference proteome</keyword>
<evidence type="ECO:0000256" key="5">
    <source>
        <dbReference type="PROSITE-ProRule" id="PRU00267"/>
    </source>
</evidence>
<evidence type="ECO:0000256" key="4">
    <source>
        <dbReference type="ARBA" id="ARBA00023242"/>
    </source>
</evidence>
<dbReference type="AlphaFoldDB" id="A0AAD8JA88"/>
<keyword evidence="3 5" id="KW-0238">DNA-binding</keyword>
<evidence type="ECO:0000256" key="3">
    <source>
        <dbReference type="ARBA" id="ARBA00023125"/>
    </source>
</evidence>
<dbReference type="CDD" id="cd22005">
    <property type="entry name" value="HMG-box_AtHMGB1-like"/>
    <property type="match status" value="1"/>
</dbReference>
<dbReference type="GO" id="GO:0006325">
    <property type="term" value="P:chromatin organization"/>
    <property type="evidence" value="ECO:0007669"/>
    <property type="project" value="UniProtKB-ARBA"/>
</dbReference>
<feature type="DNA-binding region" description="HMG box" evidence="5">
    <location>
        <begin position="32"/>
        <end position="101"/>
    </location>
</feature>
<feature type="region of interest" description="Disordered" evidence="6">
    <location>
        <begin position="87"/>
        <end position="135"/>
    </location>
</feature>
<evidence type="ECO:0000313" key="8">
    <source>
        <dbReference type="EMBL" id="KAK1400314.1"/>
    </source>
</evidence>
<organism evidence="8 9">
    <name type="scientific">Heracleum sosnowskyi</name>
    <dbReference type="NCBI Taxonomy" id="360622"/>
    <lineage>
        <taxon>Eukaryota</taxon>
        <taxon>Viridiplantae</taxon>
        <taxon>Streptophyta</taxon>
        <taxon>Embryophyta</taxon>
        <taxon>Tracheophyta</taxon>
        <taxon>Spermatophyta</taxon>
        <taxon>Magnoliopsida</taxon>
        <taxon>eudicotyledons</taxon>
        <taxon>Gunneridae</taxon>
        <taxon>Pentapetalae</taxon>
        <taxon>asterids</taxon>
        <taxon>campanulids</taxon>
        <taxon>Apiales</taxon>
        <taxon>Apiaceae</taxon>
        <taxon>Apioideae</taxon>
        <taxon>apioid superclade</taxon>
        <taxon>Tordylieae</taxon>
        <taxon>Tordyliinae</taxon>
        <taxon>Heracleum</taxon>
    </lineage>
</organism>
<comment type="subcellular location">
    <subcellularLocation>
        <location evidence="1">Nucleus</location>
    </subcellularLocation>
</comment>
<dbReference type="SMART" id="SM00398">
    <property type="entry name" value="HMG"/>
    <property type="match status" value="1"/>
</dbReference>
<dbReference type="GO" id="GO:0005634">
    <property type="term" value="C:nucleus"/>
    <property type="evidence" value="ECO:0007669"/>
    <property type="project" value="UniProtKB-SubCell"/>
</dbReference>
<dbReference type="GO" id="GO:0030527">
    <property type="term" value="F:structural constituent of chromatin"/>
    <property type="evidence" value="ECO:0007669"/>
    <property type="project" value="UniProtKB-ARBA"/>
</dbReference>
<feature type="domain" description="HMG box" evidence="7">
    <location>
        <begin position="32"/>
        <end position="101"/>
    </location>
</feature>
<evidence type="ECO:0000259" key="7">
    <source>
        <dbReference type="PROSITE" id="PS50118"/>
    </source>
</evidence>
<dbReference type="GO" id="GO:0000785">
    <property type="term" value="C:chromatin"/>
    <property type="evidence" value="ECO:0007669"/>
    <property type="project" value="UniProtKB-ARBA"/>
</dbReference>
<comment type="similarity">
    <text evidence="2">Belongs to the HMGB family.</text>
</comment>
<proteinExistence type="inferred from homology"/>
<evidence type="ECO:0000256" key="1">
    <source>
        <dbReference type="ARBA" id="ARBA00004123"/>
    </source>
</evidence>
<dbReference type="GO" id="GO:0003682">
    <property type="term" value="F:chromatin binding"/>
    <property type="evidence" value="ECO:0007669"/>
    <property type="project" value="UniProtKB-ARBA"/>
</dbReference>
<evidence type="ECO:0000256" key="2">
    <source>
        <dbReference type="ARBA" id="ARBA00008774"/>
    </source>
</evidence>
<dbReference type="GO" id="GO:0003677">
    <property type="term" value="F:DNA binding"/>
    <property type="evidence" value="ECO:0007669"/>
    <property type="project" value="UniProtKB-UniRule"/>
</dbReference>
<accession>A0AAD8JA88</accession>
<reference evidence="8" key="2">
    <citation type="submission" date="2023-05" db="EMBL/GenBank/DDBJ databases">
        <authorList>
            <person name="Schelkunov M.I."/>
        </authorList>
    </citation>
    <scope>NUCLEOTIDE SEQUENCE</scope>
    <source>
        <strain evidence="8">Hsosn_3</strain>
        <tissue evidence="8">Leaf</tissue>
    </source>
</reference>
<dbReference type="EMBL" id="JAUIZM010000002">
    <property type="protein sequence ID" value="KAK1400314.1"/>
    <property type="molecule type" value="Genomic_DNA"/>
</dbReference>
<gene>
    <name evidence="8" type="ORF">POM88_010177</name>
</gene>
<evidence type="ECO:0000256" key="6">
    <source>
        <dbReference type="SAM" id="MobiDB-lite"/>
    </source>
</evidence>
<dbReference type="Proteomes" id="UP001237642">
    <property type="component" value="Unassembled WGS sequence"/>
</dbReference>
<keyword evidence="4 5" id="KW-0539">Nucleus</keyword>
<feature type="compositionally biased region" description="Acidic residues" evidence="6">
    <location>
        <begin position="121"/>
        <end position="135"/>
    </location>
</feature>
<name>A0AAD8JA88_9APIA</name>
<feature type="compositionally biased region" description="Basic and acidic residues" evidence="6">
    <location>
        <begin position="87"/>
        <end position="107"/>
    </location>
</feature>
<dbReference type="PANTHER" id="PTHR46261:SF18">
    <property type="entry name" value="DNA-BINDING PROTEIN MNB1B"/>
    <property type="match status" value="1"/>
</dbReference>
<evidence type="ECO:0000313" key="9">
    <source>
        <dbReference type="Proteomes" id="UP001237642"/>
    </source>
</evidence>
<dbReference type="SUPFAM" id="SSF47095">
    <property type="entry name" value="HMG-box"/>
    <property type="match status" value="1"/>
</dbReference>
<reference evidence="8" key="1">
    <citation type="submission" date="2023-02" db="EMBL/GenBank/DDBJ databases">
        <title>Genome of toxic invasive species Heracleum sosnowskyi carries increased number of genes despite the absence of recent whole-genome duplications.</title>
        <authorList>
            <person name="Schelkunov M."/>
            <person name="Shtratnikova V."/>
            <person name="Makarenko M."/>
            <person name="Klepikova A."/>
            <person name="Omelchenko D."/>
            <person name="Novikova G."/>
            <person name="Obukhova E."/>
            <person name="Bogdanov V."/>
            <person name="Penin A."/>
            <person name="Logacheva M."/>
        </authorList>
    </citation>
    <scope>NUCLEOTIDE SEQUENCE</scope>
    <source>
        <strain evidence="8">Hsosn_3</strain>
        <tissue evidence="8">Leaf</tissue>
    </source>
</reference>
<protein>
    <submittedName>
        <fullName evidence="8">High mobility group</fullName>
    </submittedName>
</protein>
<comment type="caution">
    <text evidence="8">The sequence shown here is derived from an EMBL/GenBank/DDBJ whole genome shotgun (WGS) entry which is preliminary data.</text>
</comment>